<feature type="transmembrane region" description="Helical" evidence="1">
    <location>
        <begin position="168"/>
        <end position="188"/>
    </location>
</feature>
<keyword evidence="1" id="KW-0472">Membrane</keyword>
<keyword evidence="1" id="KW-0812">Transmembrane</keyword>
<dbReference type="EMBL" id="BAABIS010000001">
    <property type="protein sequence ID" value="GAA4876342.1"/>
    <property type="molecule type" value="Genomic_DNA"/>
</dbReference>
<dbReference type="Pfam" id="PF14219">
    <property type="entry name" value="DUF4328"/>
    <property type="match status" value="1"/>
</dbReference>
<feature type="transmembrane region" description="Helical" evidence="1">
    <location>
        <begin position="60"/>
        <end position="80"/>
    </location>
</feature>
<feature type="domain" description="DUF4328" evidence="2">
    <location>
        <begin position="67"/>
        <end position="189"/>
    </location>
</feature>
<name>A0ABP9EFP8_9ACTN</name>
<evidence type="ECO:0000313" key="3">
    <source>
        <dbReference type="EMBL" id="GAA4876342.1"/>
    </source>
</evidence>
<feature type="transmembrane region" description="Helical" evidence="1">
    <location>
        <begin position="100"/>
        <end position="118"/>
    </location>
</feature>
<dbReference type="Proteomes" id="UP001501752">
    <property type="component" value="Unassembled WGS sequence"/>
</dbReference>
<accession>A0ABP9EFP8</accession>
<keyword evidence="1" id="KW-1133">Transmembrane helix</keyword>
<comment type="caution">
    <text evidence="3">The sequence shown here is derived from an EMBL/GenBank/DDBJ whole genome shotgun (WGS) entry which is preliminary data.</text>
</comment>
<proteinExistence type="predicted"/>
<sequence length="198" mass="20949">MSTEAVGEAARQDVTVGEQPVVEKPVVDPGPAAVAAQAVIAAYTVAQLAVGLAGGTRSGFFAAYVPVGLVLMVGSVVLFLRWFSRCRHNARAFDPAGHRFGPGLAVGGWFVPLANFWIPYRVTLDIWRASGPRGGEWLLNAWWAAWLAKTLGAAVLMQTQAHPDGYSAFDQITGAVAGVLAVLVIRALTARQRARLAA</sequence>
<evidence type="ECO:0000256" key="1">
    <source>
        <dbReference type="SAM" id="Phobius"/>
    </source>
</evidence>
<evidence type="ECO:0000259" key="2">
    <source>
        <dbReference type="Pfam" id="PF14219"/>
    </source>
</evidence>
<dbReference type="RefSeq" id="WP_345700465.1">
    <property type="nucleotide sequence ID" value="NZ_BAABIS010000001.1"/>
</dbReference>
<reference evidence="4" key="1">
    <citation type="journal article" date="2019" name="Int. J. Syst. Evol. Microbiol.">
        <title>The Global Catalogue of Microorganisms (GCM) 10K type strain sequencing project: providing services to taxonomists for standard genome sequencing and annotation.</title>
        <authorList>
            <consortium name="The Broad Institute Genomics Platform"/>
            <consortium name="The Broad Institute Genome Sequencing Center for Infectious Disease"/>
            <person name="Wu L."/>
            <person name="Ma J."/>
        </authorList>
    </citation>
    <scope>NUCLEOTIDE SEQUENCE [LARGE SCALE GENOMIC DNA]</scope>
    <source>
        <strain evidence="4">JCM 13006</strain>
    </source>
</reference>
<protein>
    <recommendedName>
        <fullName evidence="2">DUF4328 domain-containing protein</fullName>
    </recommendedName>
</protein>
<gene>
    <name evidence="3" type="ORF">GCM10023235_64960</name>
</gene>
<organism evidence="3 4">
    <name type="scientific">Kitasatospora terrestris</name>
    <dbReference type="NCBI Taxonomy" id="258051"/>
    <lineage>
        <taxon>Bacteria</taxon>
        <taxon>Bacillati</taxon>
        <taxon>Actinomycetota</taxon>
        <taxon>Actinomycetes</taxon>
        <taxon>Kitasatosporales</taxon>
        <taxon>Streptomycetaceae</taxon>
        <taxon>Kitasatospora</taxon>
    </lineage>
</organism>
<keyword evidence="4" id="KW-1185">Reference proteome</keyword>
<feature type="transmembrane region" description="Helical" evidence="1">
    <location>
        <begin position="32"/>
        <end position="53"/>
    </location>
</feature>
<dbReference type="InterPro" id="IPR025565">
    <property type="entry name" value="DUF4328"/>
</dbReference>
<evidence type="ECO:0000313" key="4">
    <source>
        <dbReference type="Proteomes" id="UP001501752"/>
    </source>
</evidence>
<feature type="transmembrane region" description="Helical" evidence="1">
    <location>
        <begin position="138"/>
        <end position="156"/>
    </location>
</feature>